<sequence length="647" mass="75426">MKTLKRKAKIILYSLGIAAAVGAFSASVIYKVTNKFKPSFYNYKAAISKNNEKELSKNFLYKQFNEINEFQTAMLNNHAALGIGTEFLATKLIRQGKLSKINYSKLLKMPELKEEDYEEAVRVILRDNVFLHLKSYDKYLQYDENGNEINAHLWEYFFPYIIQDMVITYNINKLNIDDKYRKVDQDGKLLNEIDFNKVLGFESSNTKFGIIDILKALKTVGYNKYMITDAFRDNMLYGSTYDVILGTDGIRTSENFTGEVTEETYTRLIDNFKSLIKDGTGYDFNDTKHITFKGEGLEIVNRLVDPHDPTNATIMYNGDAVDSYYSSDNSELTIDGQTIRFVRPSQNIFLVDGIMFSSTNAKENNDNFTDYISNNIFQNLSLNYQSFLEIKQNYSNYSFEEAKNLALIKSEEKLFKDFQFAKYSELFNYYRDENISNQFANQLLDSINELHYSKYIKTNDLMENHYISVISEFIQPVIENLSNQKSNLNYTNLVNESTEMNELLVLAILKKFNEYLNFDLTKSFANQNKDFSLERLQHIATGYLSTVNLNEKEYNSEQYNSIVNYKMSHEYLNLDNFDFINYATAINSDILFVYKNYFIDDDFNLDPIAQDIFWVDNGDKVQYQGLAPIEDYLNSKVVFEYYKQTKA</sequence>
<organism evidence="1 2">
    <name type="scientific">Mycoplasma anserisalpingitidis</name>
    <dbReference type="NCBI Taxonomy" id="519450"/>
    <lineage>
        <taxon>Bacteria</taxon>
        <taxon>Bacillati</taxon>
        <taxon>Mycoplasmatota</taxon>
        <taxon>Mollicutes</taxon>
        <taxon>Mycoplasmataceae</taxon>
        <taxon>Mycoplasma</taxon>
    </lineage>
</organism>
<name>A0A5B8J6N4_9MOLU</name>
<dbReference type="AlphaFoldDB" id="A0A5B8J6N4"/>
<reference evidence="1 2" key="1">
    <citation type="journal article" date="2019" name="Microbiol. Resour. Announc.">
        <title>Complete Genome Sequences of Three Mycoplasma anserisalpingitis (Mycoplasma sp. 1220) Strains.</title>
        <authorList>
            <person name="Grozner D."/>
            <person name="Forro B."/>
            <person name="Kovacs A.B."/>
            <person name="Marton S."/>
            <person name="Banyai K."/>
            <person name="Kreizinger Z."/>
            <person name="Sulyok K.M."/>
            <person name="Gyuranecz M."/>
        </authorList>
    </citation>
    <scope>NUCLEOTIDE SEQUENCE [LARGE SCALE GENOMIC DNA]</scope>
    <source>
        <strain evidence="1 2">ATCC:BAA-2147</strain>
    </source>
</reference>
<accession>A0A5B8J6N4</accession>
<evidence type="ECO:0000313" key="2">
    <source>
        <dbReference type="Proteomes" id="UP000318927"/>
    </source>
</evidence>
<keyword evidence="2" id="KW-1185">Reference proteome</keyword>
<evidence type="ECO:0000313" key="1">
    <source>
        <dbReference type="EMBL" id="QDY86796.1"/>
    </source>
</evidence>
<protein>
    <submittedName>
        <fullName evidence="1">Uncharacterized protein</fullName>
    </submittedName>
</protein>
<proteinExistence type="predicted"/>
<gene>
    <name evidence="1" type="ORF">FRW55_01295</name>
</gene>
<dbReference type="RefSeq" id="WP_146368404.1">
    <property type="nucleotide sequence ID" value="NZ_CP042295.1"/>
</dbReference>
<dbReference type="Proteomes" id="UP000318927">
    <property type="component" value="Chromosome"/>
</dbReference>
<dbReference type="EMBL" id="CP042295">
    <property type="protein sequence ID" value="QDY86796.1"/>
    <property type="molecule type" value="Genomic_DNA"/>
</dbReference>
<dbReference type="KEGG" id="mans:FRW55_01295"/>
<dbReference type="OrthoDB" id="403918at2"/>